<feature type="compositionally biased region" description="Basic and acidic residues" evidence="6">
    <location>
        <begin position="1"/>
        <end position="10"/>
    </location>
</feature>
<keyword evidence="8" id="KW-1185">Reference proteome</keyword>
<dbReference type="GO" id="GO:0019843">
    <property type="term" value="F:rRNA binding"/>
    <property type="evidence" value="ECO:0007669"/>
    <property type="project" value="UniProtKB-UniRule"/>
</dbReference>
<evidence type="ECO:0000256" key="2">
    <source>
        <dbReference type="ARBA" id="ARBA00022517"/>
    </source>
</evidence>
<feature type="region of interest" description="Disordered" evidence="6">
    <location>
        <begin position="1"/>
        <end position="26"/>
    </location>
</feature>
<evidence type="ECO:0000256" key="4">
    <source>
        <dbReference type="ARBA" id="ARBA00022884"/>
    </source>
</evidence>
<comment type="similarity">
    <text evidence="5">Belongs to the DarP family.</text>
</comment>
<comment type="caution">
    <text evidence="7">The sequence shown here is derived from an EMBL/GenBank/DDBJ whole genome shotgun (WGS) entry which is preliminary data.</text>
</comment>
<dbReference type="PANTHER" id="PTHR38101:SF1">
    <property type="entry name" value="UPF0307 PROTEIN YJGA"/>
    <property type="match status" value="1"/>
</dbReference>
<dbReference type="EMBL" id="BAER01000093">
    <property type="protein sequence ID" value="GAC34128.1"/>
    <property type="molecule type" value="Genomic_DNA"/>
</dbReference>
<comment type="function">
    <text evidence="5">Member of a network of 50S ribosomal subunit biogenesis factors which assembles along the 30S-50S interface, preventing incorrect 23S rRNA structures from forming. Promotes peptidyl transferase center (PTC) maturation.</text>
</comment>
<name>K6ZZF4_9ALTE</name>
<evidence type="ECO:0000256" key="1">
    <source>
        <dbReference type="ARBA" id="ARBA00022490"/>
    </source>
</evidence>
<dbReference type="RefSeq" id="WP_007105894.1">
    <property type="nucleotide sequence ID" value="NZ_BAER01000093.1"/>
</dbReference>
<proteinExistence type="inferred from homology"/>
<keyword evidence="1 5" id="KW-0963">Cytoplasm</keyword>
<dbReference type="Gene3D" id="1.10.60.30">
    <property type="entry name" value="PSPTO4464-like domains"/>
    <property type="match status" value="2"/>
</dbReference>
<gene>
    <name evidence="7" type="primary">yjgA</name>
    <name evidence="5" type="synonym">darP</name>
    <name evidence="7" type="ORF">GPLA_3238</name>
</gene>
<dbReference type="STRING" id="1129793.GPLA_3238"/>
<organism evidence="7 8">
    <name type="scientific">Paraglaciecola polaris LMG 21857</name>
    <dbReference type="NCBI Taxonomy" id="1129793"/>
    <lineage>
        <taxon>Bacteria</taxon>
        <taxon>Pseudomonadati</taxon>
        <taxon>Pseudomonadota</taxon>
        <taxon>Gammaproteobacteria</taxon>
        <taxon>Alteromonadales</taxon>
        <taxon>Alteromonadaceae</taxon>
        <taxon>Paraglaciecola</taxon>
    </lineage>
</organism>
<dbReference type="GO" id="GO:0043022">
    <property type="term" value="F:ribosome binding"/>
    <property type="evidence" value="ECO:0007669"/>
    <property type="project" value="UniProtKB-UniRule"/>
</dbReference>
<dbReference type="GO" id="GO:1902626">
    <property type="term" value="P:assembly of large subunit precursor of preribosome"/>
    <property type="evidence" value="ECO:0007669"/>
    <property type="project" value="UniProtKB-UniRule"/>
</dbReference>
<evidence type="ECO:0000256" key="3">
    <source>
        <dbReference type="ARBA" id="ARBA00022730"/>
    </source>
</evidence>
<reference evidence="8" key="1">
    <citation type="journal article" date="2014" name="Environ. Microbiol.">
        <title>Comparative genomics of the marine bacterial genus Glaciecola reveals the high degree of genomic diversity and genomic characteristic for cold adaptation.</title>
        <authorList>
            <person name="Qin Q.L."/>
            <person name="Xie B.B."/>
            <person name="Yu Y."/>
            <person name="Shu Y.L."/>
            <person name="Rong J.C."/>
            <person name="Zhang Y.J."/>
            <person name="Zhao D.L."/>
            <person name="Chen X.L."/>
            <person name="Zhang X.Y."/>
            <person name="Chen B."/>
            <person name="Zhou B.C."/>
            <person name="Zhang Y.Z."/>
        </authorList>
    </citation>
    <scope>NUCLEOTIDE SEQUENCE [LARGE SCALE GENOMIC DNA]</scope>
    <source>
        <strain evidence="8">LMG 21857</strain>
    </source>
</reference>
<dbReference type="CDD" id="cd16331">
    <property type="entry name" value="YjgA-like"/>
    <property type="match status" value="1"/>
</dbReference>
<dbReference type="Pfam" id="PF04751">
    <property type="entry name" value="DarP"/>
    <property type="match status" value="1"/>
</dbReference>
<keyword evidence="2 5" id="KW-0690">Ribosome biogenesis</keyword>
<dbReference type="GO" id="GO:0005829">
    <property type="term" value="C:cytosol"/>
    <property type="evidence" value="ECO:0007669"/>
    <property type="project" value="TreeGrafter"/>
</dbReference>
<evidence type="ECO:0000256" key="5">
    <source>
        <dbReference type="HAMAP-Rule" id="MF_00765"/>
    </source>
</evidence>
<dbReference type="PIRSF" id="PIRSF016183">
    <property type="entry name" value="UCP016183"/>
    <property type="match status" value="1"/>
</dbReference>
<dbReference type="PANTHER" id="PTHR38101">
    <property type="entry name" value="UPF0307 PROTEIN YJGA"/>
    <property type="match status" value="1"/>
</dbReference>
<evidence type="ECO:0000313" key="7">
    <source>
        <dbReference type="EMBL" id="GAC34128.1"/>
    </source>
</evidence>
<dbReference type="Proteomes" id="UP000006322">
    <property type="component" value="Unassembled WGS sequence"/>
</dbReference>
<protein>
    <recommendedName>
        <fullName evidence="5">Dual-action ribosomal maturation protein DarP</fullName>
    </recommendedName>
    <alternativeName>
        <fullName evidence="5">Large ribosomal subunit assembly factor DarP</fullName>
    </alternativeName>
</protein>
<keyword evidence="3 5" id="KW-0699">rRNA-binding</keyword>
<dbReference type="SUPFAM" id="SSF158710">
    <property type="entry name" value="PSPTO4464-like"/>
    <property type="match status" value="1"/>
</dbReference>
<sequence>MAVSPDKNEFEVEQDDTQLSKTQLKNQSNDLQKLGVSLVDLSPAALAKIPMDQELLDAVLLARRILRKKEGYRRQLQLIGKLMRHRDVTPIEQALLQIQASHQKSNQKFHKLELLRDNLIAQGDSAIEEVLEEHPALERQKLRQLVRQAVKQQADNKPPKAARELFKYLQSTIDG</sequence>
<evidence type="ECO:0000313" key="8">
    <source>
        <dbReference type="Proteomes" id="UP000006322"/>
    </source>
</evidence>
<accession>K6ZZF4</accession>
<dbReference type="NCBIfam" id="NF003593">
    <property type="entry name" value="PRK05255.1-1"/>
    <property type="match status" value="1"/>
</dbReference>
<dbReference type="HAMAP" id="MF_00765">
    <property type="entry name" value="DarP"/>
    <property type="match status" value="1"/>
</dbReference>
<feature type="compositionally biased region" description="Polar residues" evidence="6">
    <location>
        <begin position="17"/>
        <end position="26"/>
    </location>
</feature>
<dbReference type="InterPro" id="IPR023153">
    <property type="entry name" value="DarP_sf"/>
</dbReference>
<dbReference type="InterPro" id="IPR006839">
    <property type="entry name" value="DarP"/>
</dbReference>
<keyword evidence="4 5" id="KW-0694">RNA-binding</keyword>
<dbReference type="OrthoDB" id="5293604at2"/>
<evidence type="ECO:0000256" key="6">
    <source>
        <dbReference type="SAM" id="MobiDB-lite"/>
    </source>
</evidence>
<comment type="subcellular location">
    <subcellularLocation>
        <location evidence="5">Cytoplasm</location>
    </subcellularLocation>
    <text evidence="5">Associates with late stage pre-50S ribosomal subunits.</text>
</comment>
<dbReference type="AlphaFoldDB" id="K6ZZF4"/>